<organism evidence="3">
    <name type="scientific">Rhododendron williamsianum</name>
    <dbReference type="NCBI Taxonomy" id="262921"/>
    <lineage>
        <taxon>Eukaryota</taxon>
        <taxon>Viridiplantae</taxon>
        <taxon>Streptophyta</taxon>
        <taxon>Embryophyta</taxon>
        <taxon>Tracheophyta</taxon>
        <taxon>Spermatophyta</taxon>
        <taxon>Magnoliopsida</taxon>
        <taxon>eudicotyledons</taxon>
        <taxon>Gunneridae</taxon>
        <taxon>Pentapetalae</taxon>
        <taxon>asterids</taxon>
        <taxon>Ericales</taxon>
        <taxon>Ericaceae</taxon>
        <taxon>Ericoideae</taxon>
        <taxon>Rhodoreae</taxon>
        <taxon>Rhododendron</taxon>
    </lineage>
</organism>
<dbReference type="EMBL" id="QEFC01000417">
    <property type="protein sequence ID" value="KAE9464162.1"/>
    <property type="molecule type" value="Genomic_DNA"/>
</dbReference>
<name>A0A6A4M3Z8_9ERIC</name>
<gene>
    <name evidence="3" type="ORF">C3L33_03930</name>
</gene>
<feature type="non-terminal residue" evidence="3">
    <location>
        <position position="1"/>
    </location>
</feature>
<dbReference type="PANTHER" id="PTHR33463:SF204">
    <property type="entry name" value="NB-ARC DOMAIN-CONTAINING PROTEIN"/>
    <property type="match status" value="1"/>
</dbReference>
<sequence length="538" mass="61903">MGISIASKNKFALVIHGEVSERQKKDTYEHYTFISLISWKITELPKGLTCPNLEFLLLDCRGLEELPCKFFEGMEKLKVLVLDHFNGILALPPSLRNLHTLSLPNFNGKLENVSEFGGLCNLKTLCFRNSRRMEELPEEIGELVSLSLLDLTGYYGLRKRIPPNVISRLVNLEELYVGGVVDLRKGRRVDFKKLYGRSKFKDWEGEGKEEEGRNANLRELEFLSNLNTLEIFVRSDVLIPKVRIFSKLKIYKVIIVQDYDKYNIKFYSSRSEEDVWDKELEDEIYNLFGKCKRVFMVGSSIPVPSDRGGIDSLLRRSDCLCLKGKGCNDLVQALLLRFPKLEVLKLVNLPSLKRFCRGIDQIDFPQLKELCLAELQKLTVERCNSLEVVFELEGLECNEPKPEILSPLKLVELRDLPKLNCISKRDPVGFKYIQTLQIWKCNSLRYVFAPTMTKSIPQLRKLEISRCEMLSRIVAEENGLGESSVDEVEFPQLERLELLDLPNLVSFFPNVNVNTTTLAKSTDHYHNPLQPQPLFNDK</sequence>
<dbReference type="SUPFAM" id="SSF52058">
    <property type="entry name" value="L domain-like"/>
    <property type="match status" value="1"/>
</dbReference>
<dbReference type="PANTHER" id="PTHR33463">
    <property type="entry name" value="NB-ARC DOMAIN-CONTAINING PROTEIN-RELATED"/>
    <property type="match status" value="1"/>
</dbReference>
<dbReference type="InterPro" id="IPR050905">
    <property type="entry name" value="Plant_NBS-LRR"/>
</dbReference>
<evidence type="ECO:0000259" key="2">
    <source>
        <dbReference type="Pfam" id="PF23247"/>
    </source>
</evidence>
<proteinExistence type="predicted"/>
<keyword evidence="1" id="KW-0611">Plant defense</keyword>
<comment type="caution">
    <text evidence="3">The sequence shown here is derived from an EMBL/GenBank/DDBJ whole genome shotgun (WGS) entry which is preliminary data.</text>
</comment>
<dbReference type="Gene3D" id="3.80.10.10">
    <property type="entry name" value="Ribonuclease Inhibitor"/>
    <property type="match status" value="1"/>
</dbReference>
<accession>A0A6A4M3Z8</accession>
<dbReference type="OrthoDB" id="1751378at2759"/>
<evidence type="ECO:0000313" key="3">
    <source>
        <dbReference type="EMBL" id="KAE9464162.1"/>
    </source>
</evidence>
<feature type="domain" description="Disease resistance protein At4g27190-like leucine-rich repeats" evidence="2">
    <location>
        <begin position="364"/>
        <end position="468"/>
    </location>
</feature>
<dbReference type="Pfam" id="PF23247">
    <property type="entry name" value="LRR_RPS2"/>
    <property type="match status" value="1"/>
</dbReference>
<dbReference type="InterPro" id="IPR032675">
    <property type="entry name" value="LRR_dom_sf"/>
</dbReference>
<dbReference type="AlphaFoldDB" id="A0A6A4M3Z8"/>
<dbReference type="InterPro" id="IPR057135">
    <property type="entry name" value="At4g27190-like_LRR"/>
</dbReference>
<evidence type="ECO:0000256" key="1">
    <source>
        <dbReference type="ARBA" id="ARBA00022821"/>
    </source>
</evidence>
<feature type="non-terminal residue" evidence="3">
    <location>
        <position position="538"/>
    </location>
</feature>
<reference evidence="3" key="1">
    <citation type="journal article" date="2019" name="Genome Biol. Evol.">
        <title>The Rhododendron genome and chromosomal organization provide insight into shared whole-genome duplications across the heath family (Ericaceae).</title>
        <authorList>
            <person name="Soza V.L."/>
            <person name="Lindsley D."/>
            <person name="Waalkes A."/>
            <person name="Ramage E."/>
            <person name="Patwardhan R.P."/>
            <person name="Burton J.N."/>
            <person name="Adey A."/>
            <person name="Kumar A."/>
            <person name="Qiu R."/>
            <person name="Shendure J."/>
            <person name="Hall B."/>
        </authorList>
    </citation>
    <scope>NUCLEOTIDE SEQUENCE</scope>
    <source>
        <strain evidence="3">RSF 1966-606</strain>
    </source>
</reference>
<protein>
    <recommendedName>
        <fullName evidence="2">Disease resistance protein At4g27190-like leucine-rich repeats domain-containing protein</fullName>
    </recommendedName>
</protein>